<accession>A0AAV6PWL1</accession>
<keyword evidence="10" id="KW-0256">Endoplasmic reticulum</keyword>
<dbReference type="PROSITE" id="PS01188">
    <property type="entry name" value="ELO"/>
    <property type="match status" value="1"/>
</dbReference>
<feature type="transmembrane region" description="Helical" evidence="10 11">
    <location>
        <begin position="222"/>
        <end position="244"/>
    </location>
</feature>
<evidence type="ECO:0000256" key="2">
    <source>
        <dbReference type="ARBA" id="ARBA00022516"/>
    </source>
</evidence>
<comment type="subcellular location">
    <subcellularLocation>
        <location evidence="10">Endoplasmic reticulum membrane</location>
        <topology evidence="10">Multi-pass membrane protein</topology>
    </subcellularLocation>
    <subcellularLocation>
        <location evidence="1">Membrane</location>
        <topology evidence="1">Multi-pass membrane protein</topology>
    </subcellularLocation>
</comment>
<evidence type="ECO:0000256" key="7">
    <source>
        <dbReference type="ARBA" id="ARBA00023098"/>
    </source>
</evidence>
<comment type="subunit">
    <text evidence="10">Oligomer.</text>
</comment>
<comment type="function">
    <text evidence="10">Catalyzes the first and rate-limiting reaction of the four reactions that constitute the long-chain fatty acids elongation cycle. This endoplasmic reticulum-bound enzymatic process allows the addition of 2 carbons to the chain of long- and very long-chain fatty acids (VLCFAs) per cycle. Condensing enzyme that specifically elongates C24:0 and C26:0 acyl-CoAs. May participate to the production of saturated and monounsaturated VLCFAs of different chain lengths that are involved in multiple biological processes as precursors of membrane lipids and lipid mediators.</text>
</comment>
<dbReference type="InterPro" id="IPR030457">
    <property type="entry name" value="ELO_CS"/>
</dbReference>
<evidence type="ECO:0000256" key="8">
    <source>
        <dbReference type="ARBA" id="ARBA00023136"/>
    </source>
</evidence>
<dbReference type="GO" id="GO:0034625">
    <property type="term" value="P:fatty acid elongation, monounsaturated fatty acid"/>
    <property type="evidence" value="ECO:0007669"/>
    <property type="project" value="TreeGrafter"/>
</dbReference>
<evidence type="ECO:0000256" key="5">
    <source>
        <dbReference type="ARBA" id="ARBA00022832"/>
    </source>
</evidence>
<feature type="transmembrane region" description="Helical" evidence="10 11">
    <location>
        <begin position="198"/>
        <end position="216"/>
    </location>
</feature>
<proteinExistence type="inferred from homology"/>
<comment type="pathway">
    <text evidence="10">Lipid metabolism; fatty acid biosynthesis.</text>
</comment>
<comment type="catalytic activity">
    <reaction evidence="10 11">
        <text>a very-long-chain acyl-CoA + malonyl-CoA + H(+) = a very-long-chain 3-oxoacyl-CoA + CO2 + CoA</text>
        <dbReference type="Rhea" id="RHEA:32727"/>
        <dbReference type="ChEBI" id="CHEBI:15378"/>
        <dbReference type="ChEBI" id="CHEBI:16526"/>
        <dbReference type="ChEBI" id="CHEBI:57287"/>
        <dbReference type="ChEBI" id="CHEBI:57384"/>
        <dbReference type="ChEBI" id="CHEBI:90725"/>
        <dbReference type="ChEBI" id="CHEBI:90736"/>
        <dbReference type="EC" id="2.3.1.199"/>
    </reaction>
</comment>
<comment type="similarity">
    <text evidence="10">Belongs to the ELO family. ELOVL4 subfamily.</text>
</comment>
<evidence type="ECO:0000313" key="14">
    <source>
        <dbReference type="Proteomes" id="UP000693946"/>
    </source>
</evidence>
<dbReference type="EMBL" id="JAGKHQ010000021">
    <property type="protein sequence ID" value="KAG7475868.1"/>
    <property type="molecule type" value="Genomic_DNA"/>
</dbReference>
<evidence type="ECO:0000256" key="9">
    <source>
        <dbReference type="ARBA" id="ARBA00023160"/>
    </source>
</evidence>
<dbReference type="AlphaFoldDB" id="A0AAV6PWL1"/>
<dbReference type="EC" id="2.3.1.199" evidence="10"/>
<keyword evidence="3 10" id="KW-0808">Transferase</keyword>
<keyword evidence="6 10" id="KW-1133">Transmembrane helix</keyword>
<feature type="transmembrane region" description="Helical" evidence="10 11">
    <location>
        <begin position="86"/>
        <end position="106"/>
    </location>
</feature>
<keyword evidence="2 10" id="KW-0444">Lipid biosynthesis</keyword>
<evidence type="ECO:0000256" key="1">
    <source>
        <dbReference type="ARBA" id="ARBA00004141"/>
    </source>
</evidence>
<keyword evidence="14" id="KW-1185">Reference proteome</keyword>
<sequence length="369" mass="43406">MRKFIEADAQWRLVLSVNGPCGITHSYRSECQKRDFSLFFNKVYWITTTTMEIVTHLINDTIEFYKWTLTIADKRVEKWPLMDNPLPTLAISTSYLLFLWLGPKYMKNREPFQLRKTLIVYNFSMVFLNFFIFKELFMAARSANYSYICQPVDYSDDPNEVRVAGALWWYFVSKGIEYLDTVFFILRKKFNQVTFLHVYHHCSMFTLWWIGIKWVAGGQSFFGAHMNAMIHVLMYLYYGLASCGPKIQKYLWWKKYLTIVQMVQFHVTIGHTALSLYVNCDFPHWMHYSLICYAITFIILFGNFYYQTYRRQQPRRDASSSSKASKALSNGALNGLSKAANGALVMGSKEEKPQENSGRRKRKGRAKRD</sequence>
<feature type="compositionally biased region" description="Basic and acidic residues" evidence="12">
    <location>
        <begin position="348"/>
        <end position="358"/>
    </location>
</feature>
<dbReference type="HAMAP" id="MF_03204">
    <property type="entry name" value="VLCF_elongase_4"/>
    <property type="match status" value="1"/>
</dbReference>
<keyword evidence="5 10" id="KW-0276">Fatty acid metabolism</keyword>
<keyword evidence="9 10" id="KW-0275">Fatty acid biosynthesis</keyword>
<feature type="region of interest" description="Disordered" evidence="12">
    <location>
        <begin position="345"/>
        <end position="369"/>
    </location>
</feature>
<comment type="caution">
    <text evidence="10">Lacks conserved residue(s) required for the propagation of feature annotation.</text>
</comment>
<dbReference type="Pfam" id="PF01151">
    <property type="entry name" value="ELO"/>
    <property type="match status" value="1"/>
</dbReference>
<evidence type="ECO:0000256" key="4">
    <source>
        <dbReference type="ARBA" id="ARBA00022692"/>
    </source>
</evidence>
<feature type="transmembrane region" description="Helical" evidence="10 11">
    <location>
        <begin position="285"/>
        <end position="306"/>
    </location>
</feature>
<evidence type="ECO:0000256" key="6">
    <source>
        <dbReference type="ARBA" id="ARBA00022989"/>
    </source>
</evidence>
<gene>
    <name evidence="10" type="primary">ELOVL4</name>
    <name evidence="13" type="ORF">JOB18_039031</name>
</gene>
<dbReference type="InterPro" id="IPR033678">
    <property type="entry name" value="ELOVL4"/>
</dbReference>
<dbReference type="GO" id="GO:0030148">
    <property type="term" value="P:sphingolipid biosynthetic process"/>
    <property type="evidence" value="ECO:0007669"/>
    <property type="project" value="TreeGrafter"/>
</dbReference>
<comment type="caution">
    <text evidence="13">The sequence shown here is derived from an EMBL/GenBank/DDBJ whole genome shotgun (WGS) entry which is preliminary data.</text>
</comment>
<keyword evidence="7 10" id="KW-0443">Lipid metabolism</keyword>
<dbReference type="GO" id="GO:0034626">
    <property type="term" value="P:fatty acid elongation, polyunsaturated fatty acid"/>
    <property type="evidence" value="ECO:0007669"/>
    <property type="project" value="UniProtKB-UniRule"/>
</dbReference>
<feature type="compositionally biased region" description="Basic residues" evidence="12">
    <location>
        <begin position="359"/>
        <end position="369"/>
    </location>
</feature>
<evidence type="ECO:0000256" key="12">
    <source>
        <dbReference type="SAM" id="MobiDB-lite"/>
    </source>
</evidence>
<organism evidence="13 14">
    <name type="scientific">Solea senegalensis</name>
    <name type="common">Senegalese sole</name>
    <dbReference type="NCBI Taxonomy" id="28829"/>
    <lineage>
        <taxon>Eukaryota</taxon>
        <taxon>Metazoa</taxon>
        <taxon>Chordata</taxon>
        <taxon>Craniata</taxon>
        <taxon>Vertebrata</taxon>
        <taxon>Euteleostomi</taxon>
        <taxon>Actinopterygii</taxon>
        <taxon>Neopterygii</taxon>
        <taxon>Teleostei</taxon>
        <taxon>Neoteleostei</taxon>
        <taxon>Acanthomorphata</taxon>
        <taxon>Carangaria</taxon>
        <taxon>Pleuronectiformes</taxon>
        <taxon>Pleuronectoidei</taxon>
        <taxon>Soleidae</taxon>
        <taxon>Solea</taxon>
    </lineage>
</organism>
<evidence type="ECO:0000256" key="3">
    <source>
        <dbReference type="ARBA" id="ARBA00022679"/>
    </source>
</evidence>
<dbReference type="GO" id="GO:0005789">
    <property type="term" value="C:endoplasmic reticulum membrane"/>
    <property type="evidence" value="ECO:0007669"/>
    <property type="project" value="UniProtKB-SubCell"/>
</dbReference>
<dbReference type="GO" id="GO:0035338">
    <property type="term" value="P:long-chain fatty-acyl-CoA biosynthetic process"/>
    <property type="evidence" value="ECO:0007669"/>
    <property type="project" value="UniProtKB-UniRule"/>
</dbReference>
<evidence type="ECO:0000313" key="13">
    <source>
        <dbReference type="EMBL" id="KAG7475868.1"/>
    </source>
</evidence>
<protein>
    <recommendedName>
        <fullName evidence="10">Elongation of very long chain fatty acids protein 4</fullName>
        <ecNumber evidence="10">2.3.1.199</ecNumber>
    </recommendedName>
    <alternativeName>
        <fullName evidence="10">3-keto acyl-CoA synthase ELOVL4</fullName>
    </alternativeName>
    <alternativeName>
        <fullName evidence="10">ELOVL fatty acid elongase 4</fullName>
        <shortName evidence="10">ELOVL FA elongase 4</shortName>
    </alternativeName>
    <alternativeName>
        <fullName evidence="10">Very long chain 3-ketoacyl-CoA synthase 4</fullName>
    </alternativeName>
    <alternativeName>
        <fullName evidence="10">Very long chain 3-oxoacyl-CoA synthase 4</fullName>
    </alternativeName>
</protein>
<feature type="transmembrane region" description="Helical" evidence="10 11">
    <location>
        <begin position="167"/>
        <end position="186"/>
    </location>
</feature>
<feature type="transmembrane region" description="Helical" evidence="10 11">
    <location>
        <begin position="256"/>
        <end position="279"/>
    </location>
</feature>
<dbReference type="PANTHER" id="PTHR11157">
    <property type="entry name" value="FATTY ACID ACYL TRANSFERASE-RELATED"/>
    <property type="match status" value="1"/>
</dbReference>
<keyword evidence="4 10" id="KW-0812">Transmembrane</keyword>
<dbReference type="GO" id="GO:0019367">
    <property type="term" value="P:fatty acid elongation, saturated fatty acid"/>
    <property type="evidence" value="ECO:0007669"/>
    <property type="project" value="UniProtKB-UniRule"/>
</dbReference>
<evidence type="ECO:0000256" key="11">
    <source>
        <dbReference type="RuleBase" id="RU361115"/>
    </source>
</evidence>
<dbReference type="GO" id="GO:0006636">
    <property type="term" value="P:unsaturated fatty acid biosynthetic process"/>
    <property type="evidence" value="ECO:0007669"/>
    <property type="project" value="UniProtKB-UniRule"/>
</dbReference>
<evidence type="ECO:0000256" key="10">
    <source>
        <dbReference type="HAMAP-Rule" id="MF_03204"/>
    </source>
</evidence>
<dbReference type="GO" id="GO:0009922">
    <property type="term" value="F:fatty acid elongase activity"/>
    <property type="evidence" value="ECO:0007669"/>
    <property type="project" value="UniProtKB-UniRule"/>
</dbReference>
<reference evidence="13 14" key="1">
    <citation type="journal article" date="2021" name="Sci. Rep.">
        <title>Chromosome anchoring in Senegalese sole (Solea senegalensis) reveals sex-associated markers and genome rearrangements in flatfish.</title>
        <authorList>
            <person name="Guerrero-Cozar I."/>
            <person name="Gomez-Garrido J."/>
            <person name="Berbel C."/>
            <person name="Martinez-Blanch J.F."/>
            <person name="Alioto T."/>
            <person name="Claros M.G."/>
            <person name="Gagnaire P.A."/>
            <person name="Manchado M."/>
        </authorList>
    </citation>
    <scope>NUCLEOTIDE SEQUENCE [LARGE SCALE GENOMIC DNA]</scope>
    <source>
        <strain evidence="13">Sse05_10M</strain>
    </source>
</reference>
<dbReference type="GO" id="GO:0042761">
    <property type="term" value="P:very long-chain fatty acid biosynthetic process"/>
    <property type="evidence" value="ECO:0007669"/>
    <property type="project" value="UniProtKB-UniRule"/>
</dbReference>
<dbReference type="Proteomes" id="UP000693946">
    <property type="component" value="Linkage Group LG9"/>
</dbReference>
<feature type="transmembrane region" description="Helical" evidence="10 11">
    <location>
        <begin position="118"/>
        <end position="137"/>
    </location>
</feature>
<dbReference type="InterPro" id="IPR002076">
    <property type="entry name" value="ELO_fam"/>
</dbReference>
<keyword evidence="8 10" id="KW-0472">Membrane</keyword>
<dbReference type="PANTHER" id="PTHR11157:SF137">
    <property type="entry name" value="ELONGATION OF VERY LONG CHAIN FATTY ACIDS PROTEIN 4"/>
    <property type="match status" value="1"/>
</dbReference>
<name>A0AAV6PWL1_SOLSE</name>